<keyword evidence="1" id="KW-0472">Membrane</keyword>
<reference evidence="2" key="1">
    <citation type="submission" date="2022-01" db="EMBL/GenBank/DDBJ databases">
        <title>Genome Sequence Resource for Two Populations of Ditylenchus destructor, the Migratory Endoparasitic Phytonematode.</title>
        <authorList>
            <person name="Zhang H."/>
            <person name="Lin R."/>
            <person name="Xie B."/>
        </authorList>
    </citation>
    <scope>NUCLEOTIDE SEQUENCE</scope>
    <source>
        <strain evidence="2">BazhouSP</strain>
    </source>
</reference>
<organism evidence="2 3">
    <name type="scientific">Ditylenchus destructor</name>
    <dbReference type="NCBI Taxonomy" id="166010"/>
    <lineage>
        <taxon>Eukaryota</taxon>
        <taxon>Metazoa</taxon>
        <taxon>Ecdysozoa</taxon>
        <taxon>Nematoda</taxon>
        <taxon>Chromadorea</taxon>
        <taxon>Rhabditida</taxon>
        <taxon>Tylenchina</taxon>
        <taxon>Tylenchomorpha</taxon>
        <taxon>Sphaerularioidea</taxon>
        <taxon>Anguinidae</taxon>
        <taxon>Anguininae</taxon>
        <taxon>Ditylenchus</taxon>
    </lineage>
</organism>
<evidence type="ECO:0000313" key="3">
    <source>
        <dbReference type="Proteomes" id="UP001201812"/>
    </source>
</evidence>
<proteinExistence type="predicted"/>
<evidence type="ECO:0000256" key="1">
    <source>
        <dbReference type="SAM" id="Phobius"/>
    </source>
</evidence>
<feature type="transmembrane region" description="Helical" evidence="1">
    <location>
        <begin position="34"/>
        <end position="55"/>
    </location>
</feature>
<name>A0AAD4MRD4_9BILA</name>
<evidence type="ECO:0000313" key="2">
    <source>
        <dbReference type="EMBL" id="KAI1701751.1"/>
    </source>
</evidence>
<protein>
    <recommendedName>
        <fullName evidence="4">Transmembrane protein</fullName>
    </recommendedName>
</protein>
<sequence length="185" mass="19662">MSNPPVGFQGEYSSDKAFWKRTIAYPKYGTNDVIMANITLLCITLSIVYVTAAVADQLDEEMGAYSQEYMNDLPTHRVARNPAAQKATQAATDALVVPAIRRLAASLSRSVSQSTERIAPGPKEAITNMTKRVGEVGPVQKSLKFMEAEGKEISKSSTGAILGAGFAAYGAITAAGKVTGLKKSK</sequence>
<keyword evidence="3" id="KW-1185">Reference proteome</keyword>
<dbReference type="Proteomes" id="UP001201812">
    <property type="component" value="Unassembled WGS sequence"/>
</dbReference>
<keyword evidence="1" id="KW-1133">Transmembrane helix</keyword>
<dbReference type="AlphaFoldDB" id="A0AAD4MRD4"/>
<evidence type="ECO:0008006" key="4">
    <source>
        <dbReference type="Google" id="ProtNLM"/>
    </source>
</evidence>
<accession>A0AAD4MRD4</accession>
<gene>
    <name evidence="2" type="ORF">DdX_15924</name>
</gene>
<keyword evidence="1" id="KW-0812">Transmembrane</keyword>
<dbReference type="EMBL" id="JAKKPZ010000112">
    <property type="protein sequence ID" value="KAI1701751.1"/>
    <property type="molecule type" value="Genomic_DNA"/>
</dbReference>
<comment type="caution">
    <text evidence="2">The sequence shown here is derived from an EMBL/GenBank/DDBJ whole genome shotgun (WGS) entry which is preliminary data.</text>
</comment>